<accession>A0A7V3RGI7</accession>
<sequence length="164" mass="18682">MASRVKLTILFLFLILACSERKRMNQFDVGSEGFATPPPCYTWGAPVYDPYSGRLVAVRIVIEFTDELQKTLSFTHRFFFNNDMVLEIGYSVDKGSKNYGLEINYGGQPFPLGDYCLKIYWGECGYGAFVFSVVQEGDRLKFKALTNPEACSYPDRWLYLTPGD</sequence>
<dbReference type="PROSITE" id="PS51257">
    <property type="entry name" value="PROKAR_LIPOPROTEIN"/>
    <property type="match status" value="1"/>
</dbReference>
<proteinExistence type="predicted"/>
<protein>
    <submittedName>
        <fullName evidence="1">Uncharacterized protein</fullName>
    </submittedName>
</protein>
<reference evidence="1" key="1">
    <citation type="journal article" date="2020" name="mSystems">
        <title>Genome- and Community-Level Interaction Insights into Carbon Utilization and Element Cycling Functions of Hydrothermarchaeota in Hydrothermal Sediment.</title>
        <authorList>
            <person name="Zhou Z."/>
            <person name="Liu Y."/>
            <person name="Xu W."/>
            <person name="Pan J."/>
            <person name="Luo Z.H."/>
            <person name="Li M."/>
        </authorList>
    </citation>
    <scope>NUCLEOTIDE SEQUENCE [LARGE SCALE GENOMIC DNA]</scope>
    <source>
        <strain evidence="1">SpSt-961</strain>
    </source>
</reference>
<organism evidence="1">
    <name type="scientific">candidate division WOR-3 bacterium</name>
    <dbReference type="NCBI Taxonomy" id="2052148"/>
    <lineage>
        <taxon>Bacteria</taxon>
        <taxon>Bacteria division WOR-3</taxon>
    </lineage>
</organism>
<dbReference type="AlphaFoldDB" id="A0A7V3RGI7"/>
<dbReference type="EMBL" id="DTOZ01000058">
    <property type="protein sequence ID" value="HGE77810.1"/>
    <property type="molecule type" value="Genomic_DNA"/>
</dbReference>
<gene>
    <name evidence="1" type="ORF">ENX68_02260</name>
</gene>
<evidence type="ECO:0000313" key="1">
    <source>
        <dbReference type="EMBL" id="HGE77810.1"/>
    </source>
</evidence>
<name>A0A7V3RGI7_UNCW3</name>
<comment type="caution">
    <text evidence="1">The sequence shown here is derived from an EMBL/GenBank/DDBJ whole genome shotgun (WGS) entry which is preliminary data.</text>
</comment>